<evidence type="ECO:0000313" key="1">
    <source>
        <dbReference type="EMBL" id="JAD64355.1"/>
    </source>
</evidence>
<accession>A0A0A9BT51</accession>
<dbReference type="AlphaFoldDB" id="A0A0A9BT51"/>
<sequence length="55" mass="5919">MVEPLSKASILVKLGRSCREDERCIVATLVIVAASITKSHQPGARRCVDLGKPKS</sequence>
<name>A0A0A9BT51_ARUDO</name>
<reference evidence="1" key="1">
    <citation type="submission" date="2014-09" db="EMBL/GenBank/DDBJ databases">
        <authorList>
            <person name="Magalhaes I.L.F."/>
            <person name="Oliveira U."/>
            <person name="Santos F.R."/>
            <person name="Vidigal T.H.D.A."/>
            <person name="Brescovit A.D."/>
            <person name="Santos A.J."/>
        </authorList>
    </citation>
    <scope>NUCLEOTIDE SEQUENCE</scope>
    <source>
        <tissue evidence="1">Shoot tissue taken approximately 20 cm above the soil surface</tissue>
    </source>
</reference>
<protein>
    <submittedName>
        <fullName evidence="1">Uncharacterized protein</fullName>
    </submittedName>
</protein>
<proteinExistence type="predicted"/>
<dbReference type="EMBL" id="GBRH01233540">
    <property type="protein sequence ID" value="JAD64355.1"/>
    <property type="molecule type" value="Transcribed_RNA"/>
</dbReference>
<organism evidence="1">
    <name type="scientific">Arundo donax</name>
    <name type="common">Giant reed</name>
    <name type="synonym">Donax arundinaceus</name>
    <dbReference type="NCBI Taxonomy" id="35708"/>
    <lineage>
        <taxon>Eukaryota</taxon>
        <taxon>Viridiplantae</taxon>
        <taxon>Streptophyta</taxon>
        <taxon>Embryophyta</taxon>
        <taxon>Tracheophyta</taxon>
        <taxon>Spermatophyta</taxon>
        <taxon>Magnoliopsida</taxon>
        <taxon>Liliopsida</taxon>
        <taxon>Poales</taxon>
        <taxon>Poaceae</taxon>
        <taxon>PACMAD clade</taxon>
        <taxon>Arundinoideae</taxon>
        <taxon>Arundineae</taxon>
        <taxon>Arundo</taxon>
    </lineage>
</organism>
<reference evidence="1" key="2">
    <citation type="journal article" date="2015" name="Data Brief">
        <title>Shoot transcriptome of the giant reed, Arundo donax.</title>
        <authorList>
            <person name="Barrero R.A."/>
            <person name="Guerrero F.D."/>
            <person name="Moolhuijzen P."/>
            <person name="Goolsby J.A."/>
            <person name="Tidwell J."/>
            <person name="Bellgard S.E."/>
            <person name="Bellgard M.I."/>
        </authorList>
    </citation>
    <scope>NUCLEOTIDE SEQUENCE</scope>
    <source>
        <tissue evidence="1">Shoot tissue taken approximately 20 cm above the soil surface</tissue>
    </source>
</reference>